<evidence type="ECO:0000256" key="1">
    <source>
        <dbReference type="SAM" id="SignalP"/>
    </source>
</evidence>
<gene>
    <name evidence="2" type="ORF">RND81_13G108800</name>
</gene>
<reference evidence="2" key="1">
    <citation type="submission" date="2024-03" db="EMBL/GenBank/DDBJ databases">
        <title>WGS assembly of Saponaria officinalis var. Norfolk2.</title>
        <authorList>
            <person name="Jenkins J."/>
            <person name="Shu S."/>
            <person name="Grimwood J."/>
            <person name="Barry K."/>
            <person name="Goodstein D."/>
            <person name="Schmutz J."/>
            <person name="Leebens-Mack J."/>
            <person name="Osbourn A."/>
        </authorList>
    </citation>
    <scope>NUCLEOTIDE SEQUENCE [LARGE SCALE GENOMIC DNA]</scope>
    <source>
        <strain evidence="2">JIC</strain>
    </source>
</reference>
<proteinExistence type="predicted"/>
<comment type="caution">
    <text evidence="2">The sequence shown here is derived from an EMBL/GenBank/DDBJ whole genome shotgun (WGS) entry which is preliminary data.</text>
</comment>
<sequence length="110" mass="12433">MGLSSWKILINLLSVFIGRSAFSMEKAYIRQMIYDHLSEALDNAPSIIVFDDLDSIVTSGVDIKGSQTPASVVSLAKFIAEIIDEYGVTYSALFQHQQYNSILWFFYVRL</sequence>
<feature type="chain" id="PRO_5043833578" description="ATPase AAA-type core domain-containing protein" evidence="1">
    <location>
        <begin position="22"/>
        <end position="110"/>
    </location>
</feature>
<dbReference type="Proteomes" id="UP001443914">
    <property type="component" value="Unassembled WGS sequence"/>
</dbReference>
<name>A0AAW1GZZ3_SAPOF</name>
<dbReference type="AlphaFoldDB" id="A0AAW1GZZ3"/>
<evidence type="ECO:0008006" key="4">
    <source>
        <dbReference type="Google" id="ProtNLM"/>
    </source>
</evidence>
<feature type="signal peptide" evidence="1">
    <location>
        <begin position="1"/>
        <end position="21"/>
    </location>
</feature>
<dbReference type="EMBL" id="JBDFQZ010000013">
    <property type="protein sequence ID" value="KAK9669096.1"/>
    <property type="molecule type" value="Genomic_DNA"/>
</dbReference>
<organism evidence="2 3">
    <name type="scientific">Saponaria officinalis</name>
    <name type="common">Common soapwort</name>
    <name type="synonym">Lychnis saponaria</name>
    <dbReference type="NCBI Taxonomy" id="3572"/>
    <lineage>
        <taxon>Eukaryota</taxon>
        <taxon>Viridiplantae</taxon>
        <taxon>Streptophyta</taxon>
        <taxon>Embryophyta</taxon>
        <taxon>Tracheophyta</taxon>
        <taxon>Spermatophyta</taxon>
        <taxon>Magnoliopsida</taxon>
        <taxon>eudicotyledons</taxon>
        <taxon>Gunneridae</taxon>
        <taxon>Pentapetalae</taxon>
        <taxon>Caryophyllales</taxon>
        <taxon>Caryophyllaceae</taxon>
        <taxon>Caryophylleae</taxon>
        <taxon>Saponaria</taxon>
    </lineage>
</organism>
<keyword evidence="1" id="KW-0732">Signal</keyword>
<evidence type="ECO:0000313" key="2">
    <source>
        <dbReference type="EMBL" id="KAK9669096.1"/>
    </source>
</evidence>
<evidence type="ECO:0000313" key="3">
    <source>
        <dbReference type="Proteomes" id="UP001443914"/>
    </source>
</evidence>
<protein>
    <recommendedName>
        <fullName evidence="4">ATPase AAA-type core domain-containing protein</fullName>
    </recommendedName>
</protein>
<keyword evidence="3" id="KW-1185">Reference proteome</keyword>
<accession>A0AAW1GZZ3</accession>